<accession>A0A812ICN7</accession>
<comment type="caution">
    <text evidence="1">The sequence shown here is derived from an EMBL/GenBank/DDBJ whole genome shotgun (WGS) entry which is preliminary data.</text>
</comment>
<sequence length="197" mass="22086">MSRPNLLPAGATRLPPGARWVAARGSGQYHFLNADHLVHDQQHEASQQVMWNQRRDLQEQDRERSARLLDHFSEDMSMTTQEKLLAVRSATYDINGKVFATGKQPTAPPKQSGRGHWLTQVNGLTNRYNIINGMAINPAISRHRDAELQRLSQTLSGLPAGNVQPLRDVACYDIPGFVPLRQRQLPGGVERTYTLNS</sequence>
<name>A0A812ICN7_9DINO</name>
<dbReference type="EMBL" id="CAJNDS010000247">
    <property type="protein sequence ID" value="CAE7033815.1"/>
    <property type="molecule type" value="Genomic_DNA"/>
</dbReference>
<dbReference type="AlphaFoldDB" id="A0A812ICN7"/>
<reference evidence="1" key="1">
    <citation type="submission" date="2021-02" db="EMBL/GenBank/DDBJ databases">
        <authorList>
            <person name="Dougan E. K."/>
            <person name="Rhodes N."/>
            <person name="Thang M."/>
            <person name="Chan C."/>
        </authorList>
    </citation>
    <scope>NUCLEOTIDE SEQUENCE</scope>
</reference>
<dbReference type="Proteomes" id="UP000604046">
    <property type="component" value="Unassembled WGS sequence"/>
</dbReference>
<protein>
    <submittedName>
        <fullName evidence="1">Uncharacterized protein</fullName>
    </submittedName>
</protein>
<evidence type="ECO:0000313" key="2">
    <source>
        <dbReference type="Proteomes" id="UP000604046"/>
    </source>
</evidence>
<dbReference type="OrthoDB" id="418870at2759"/>
<gene>
    <name evidence="1" type="ORF">SNAT2548_LOCUS4063</name>
</gene>
<proteinExistence type="predicted"/>
<evidence type="ECO:0000313" key="1">
    <source>
        <dbReference type="EMBL" id="CAE7033815.1"/>
    </source>
</evidence>
<keyword evidence="2" id="KW-1185">Reference proteome</keyword>
<organism evidence="1 2">
    <name type="scientific">Symbiodinium natans</name>
    <dbReference type="NCBI Taxonomy" id="878477"/>
    <lineage>
        <taxon>Eukaryota</taxon>
        <taxon>Sar</taxon>
        <taxon>Alveolata</taxon>
        <taxon>Dinophyceae</taxon>
        <taxon>Suessiales</taxon>
        <taxon>Symbiodiniaceae</taxon>
        <taxon>Symbiodinium</taxon>
    </lineage>
</organism>